<proteinExistence type="predicted"/>
<keyword evidence="3" id="KW-0472">Membrane</keyword>
<keyword evidence="1" id="KW-1188">Viral release from host cell</keyword>
<dbReference type="AlphaFoldDB" id="A0A0F6MQE2"/>
<evidence type="ECO:0000256" key="3">
    <source>
        <dbReference type="SAM" id="Phobius"/>
    </source>
</evidence>
<keyword evidence="3" id="KW-0812">Transmembrane</keyword>
<dbReference type="PANTHER" id="PTHR37813:SF1">
    <property type="entry name" value="FELS-2 PROPHAGE PROTEIN"/>
    <property type="match status" value="1"/>
</dbReference>
<dbReference type="RefSeq" id="WP_002690710.1">
    <property type="nucleotide sequence ID" value="NZ_CM001797.1"/>
</dbReference>
<name>A0A0F6MQE2_TREDN</name>
<dbReference type="NCBIfam" id="TIGR01760">
    <property type="entry name" value="tape_meas_TP901"/>
    <property type="match status" value="1"/>
</dbReference>
<feature type="domain" description="Phage tail tape measure protein" evidence="4">
    <location>
        <begin position="114"/>
        <end position="317"/>
    </location>
</feature>
<feature type="transmembrane region" description="Helical" evidence="3">
    <location>
        <begin position="486"/>
        <end position="504"/>
    </location>
</feature>
<feature type="transmembrane region" description="Helical" evidence="3">
    <location>
        <begin position="422"/>
        <end position="440"/>
    </location>
</feature>
<dbReference type="EMBL" id="AGDY01000004">
    <property type="protein sequence ID" value="EMB23318.1"/>
    <property type="molecule type" value="Genomic_DNA"/>
</dbReference>
<sequence length="654" mass="68302">MASKYAIETVFKVIDNITAPLDKIGIKGKAVGRTLKNEFTKTEQQLANVGTKLKSFAKGAMLTGVALAGLGIGVATKQFIDYDAAVTAATAKFKDLDITSADYKDNLKEVGKVSRQVAAVTEFNAVDTAGALDKMAMAGLTSKQSMALLAGTTNLATAAGADLTTAVDIATDALGAFGLMTEDEKLLEGNLNRLSDVMAKTTNMFNTDISGFFESTKMGAATFTAAGQSLEDFSAMVGVMASSGIKGSESGTQLRNMMLSLASPSKTAWAALDKLGIKTTDANGNFLNIIDILAQFEKGMKGLGNAEKEAMLSDIFGKRTVTGVTLLLAEGTEGLRKYSKELQNAGGTAANVAAAMRGSLSNRIKVLGSALTELGFKFIDAFAAKGGKAVENITEAITNFDPTPIINFLTTAFDVVGKIVGILWKMRIVIISLAIAWGVYKAAMIAAVVVSSIMGMVHAVQALMAAQQGMNVVQAIFNVLLTANPIGLIITAIGALIALIIVCVKHWDDITAAMSKAWDVIKQVGASIFSALLLPIQKLLELLSMIPGIGKYIKPAAEGLESFRMGLTEDKTNIDLGQAGGAAAIKALSGNLEGSQTVSPVSPAQQAAYYSRQDTYQHAEISVKAEPGTSARVSKPPASPNFNLAVSGGAGRDF</sequence>
<dbReference type="InterPro" id="IPR010090">
    <property type="entry name" value="Phage_tape_meas"/>
</dbReference>
<accession>A0A0F6MQE2</accession>
<feature type="region of interest" description="Disordered" evidence="2">
    <location>
        <begin position="626"/>
        <end position="654"/>
    </location>
</feature>
<reference evidence="5" key="1">
    <citation type="submission" date="2012-01" db="EMBL/GenBank/DDBJ databases">
        <title>The Genome Sequence of Treponema denticola OTK.</title>
        <authorList>
            <consortium name="The Broad Institute Genome Sequencing Platform"/>
            <person name="Earl A."/>
            <person name="Ward D."/>
            <person name="Feldgarden M."/>
            <person name="Gevers D."/>
            <person name="Blanton J.M."/>
            <person name="Fenno C.J."/>
            <person name="Baranova O.V."/>
            <person name="Mathney J."/>
            <person name="Dewhirst F.E."/>
            <person name="Izard J."/>
            <person name="Young S.K."/>
            <person name="Zeng Q."/>
            <person name="Gargeya S."/>
            <person name="Fitzgerald M."/>
            <person name="Haas B."/>
            <person name="Abouelleil A."/>
            <person name="Alvarado L."/>
            <person name="Arachchi H.M."/>
            <person name="Berlin A."/>
            <person name="Chapman S.B."/>
            <person name="Gearin G."/>
            <person name="Goldberg J."/>
            <person name="Griggs A."/>
            <person name="Gujja S."/>
            <person name="Hansen M."/>
            <person name="Heiman D."/>
            <person name="Howarth C."/>
            <person name="Larimer J."/>
            <person name="Lui A."/>
            <person name="MacDonald P.J.P."/>
            <person name="McCowen C."/>
            <person name="Montmayeur A."/>
            <person name="Murphy C."/>
            <person name="Neiman D."/>
            <person name="Pearson M."/>
            <person name="Priest M."/>
            <person name="Roberts A."/>
            <person name="Saif S."/>
            <person name="Shea T."/>
            <person name="Sisk P."/>
            <person name="Stolte C."/>
            <person name="Sykes S."/>
            <person name="Wortman J."/>
            <person name="Nusbaum C."/>
            <person name="Birren B."/>
        </authorList>
    </citation>
    <scope>NUCLEOTIDE SEQUENCE [LARGE SCALE GENOMIC DNA]</scope>
    <source>
        <strain evidence="5">OTK</strain>
    </source>
</reference>
<organism evidence="5">
    <name type="scientific">Treponema denticola OTK</name>
    <dbReference type="NCBI Taxonomy" id="999434"/>
    <lineage>
        <taxon>Bacteria</taxon>
        <taxon>Pseudomonadati</taxon>
        <taxon>Spirochaetota</taxon>
        <taxon>Spirochaetia</taxon>
        <taxon>Spirochaetales</taxon>
        <taxon>Treponemataceae</taxon>
        <taxon>Treponema</taxon>
    </lineage>
</organism>
<comment type="caution">
    <text evidence="5">The sequence shown here is derived from an EMBL/GenBank/DDBJ whole genome shotgun (WGS) entry which is preliminary data.</text>
</comment>
<dbReference type="PANTHER" id="PTHR37813">
    <property type="entry name" value="FELS-2 PROPHAGE PROTEIN"/>
    <property type="match status" value="1"/>
</dbReference>
<dbReference type="Pfam" id="PF10145">
    <property type="entry name" value="PhageMin_Tail"/>
    <property type="match status" value="1"/>
</dbReference>
<keyword evidence="3" id="KW-1133">Transmembrane helix</keyword>
<evidence type="ECO:0000313" key="5">
    <source>
        <dbReference type="EMBL" id="EMB23318.1"/>
    </source>
</evidence>
<dbReference type="Proteomes" id="UP000011701">
    <property type="component" value="Chromosome"/>
</dbReference>
<evidence type="ECO:0000256" key="2">
    <source>
        <dbReference type="SAM" id="MobiDB-lite"/>
    </source>
</evidence>
<dbReference type="HOGENOM" id="CLU_421467_0_0_12"/>
<protein>
    <submittedName>
        <fullName evidence="5">Phage tail tape measure protein, TP901 family, core region</fullName>
    </submittedName>
</protein>
<evidence type="ECO:0000259" key="4">
    <source>
        <dbReference type="Pfam" id="PF10145"/>
    </source>
</evidence>
<gene>
    <name evidence="5" type="ORF">HMPREF9723_00456</name>
</gene>
<dbReference type="PATRIC" id="fig|999434.4.peg.477"/>
<evidence type="ECO:0000256" key="1">
    <source>
        <dbReference type="ARBA" id="ARBA00022612"/>
    </source>
</evidence>